<keyword evidence="4" id="KW-1185">Reference proteome</keyword>
<sequence length="272" mass="29849">MKKITSYIRLVLIASTLSFAVSCDKDETEPTIATGEKGSLDIEFDAVVEGAQLDFNTTYTNANGEALKVSKFQYYVSNFKLTKTDGTVYTYPQDSSYFVIDSPNNETITLKNVPAADYNKVTFTIGVDSARSVADISKRTGVLDPSNAKAMYWSWNSGYIFVKLEGTSTATPMGSFARHIGLYGGYSGDTSSVRKINNIKIKELSMGTASAKVRKDITPEVHVIVNPLKVFKATDTTVSIKNKPMIMVAKESKNVANNYATDMFVFGHVHND</sequence>
<dbReference type="EMBL" id="FOLE01000003">
    <property type="protein sequence ID" value="SFC13072.1"/>
    <property type="molecule type" value="Genomic_DNA"/>
</dbReference>
<dbReference type="STRING" id="927664.SAMN05421780_10329"/>
<dbReference type="AlphaFoldDB" id="A0A1I1GP66"/>
<evidence type="ECO:0000313" key="3">
    <source>
        <dbReference type="EMBL" id="SFC13072.1"/>
    </source>
</evidence>
<evidence type="ECO:0000256" key="1">
    <source>
        <dbReference type="SAM" id="SignalP"/>
    </source>
</evidence>
<name>A0A1I1GP66_9BACT</name>
<evidence type="ECO:0000313" key="4">
    <source>
        <dbReference type="Proteomes" id="UP000199514"/>
    </source>
</evidence>
<feature type="domain" description="Copper-binding protein MbnP-like" evidence="2">
    <location>
        <begin position="38"/>
        <end position="246"/>
    </location>
</feature>
<dbReference type="Proteomes" id="UP000199514">
    <property type="component" value="Unassembled WGS sequence"/>
</dbReference>
<dbReference type="Pfam" id="PF20243">
    <property type="entry name" value="MbnP"/>
    <property type="match status" value="1"/>
</dbReference>
<reference evidence="3 4" key="1">
    <citation type="submission" date="2016-10" db="EMBL/GenBank/DDBJ databases">
        <authorList>
            <person name="de Groot N.N."/>
        </authorList>
    </citation>
    <scope>NUCLEOTIDE SEQUENCE [LARGE SCALE GENOMIC DNA]</scope>
    <source>
        <strain evidence="3 4">DSM 6793</strain>
    </source>
</reference>
<proteinExistence type="predicted"/>
<dbReference type="InterPro" id="IPR046863">
    <property type="entry name" value="MbnP-like_dom"/>
</dbReference>
<accession>A0A1I1GP66</accession>
<protein>
    <recommendedName>
        <fullName evidence="2">Copper-binding protein MbnP-like domain-containing protein</fullName>
    </recommendedName>
</protein>
<organism evidence="3 4">
    <name type="scientific">Flexibacter flexilis DSM 6793</name>
    <dbReference type="NCBI Taxonomy" id="927664"/>
    <lineage>
        <taxon>Bacteria</taxon>
        <taxon>Pseudomonadati</taxon>
        <taxon>Bacteroidota</taxon>
        <taxon>Cytophagia</taxon>
        <taxon>Cytophagales</taxon>
        <taxon>Flexibacteraceae</taxon>
        <taxon>Flexibacter</taxon>
    </lineage>
</organism>
<feature type="chain" id="PRO_5011698442" description="Copper-binding protein MbnP-like domain-containing protein" evidence="1">
    <location>
        <begin position="21"/>
        <end position="272"/>
    </location>
</feature>
<dbReference type="PROSITE" id="PS51257">
    <property type="entry name" value="PROKAR_LIPOPROTEIN"/>
    <property type="match status" value="1"/>
</dbReference>
<keyword evidence="1" id="KW-0732">Signal</keyword>
<evidence type="ECO:0000259" key="2">
    <source>
        <dbReference type="Pfam" id="PF20243"/>
    </source>
</evidence>
<gene>
    <name evidence="3" type="ORF">SAMN05421780_10329</name>
</gene>
<dbReference type="RefSeq" id="WP_091509615.1">
    <property type="nucleotide sequence ID" value="NZ_FOLE01000003.1"/>
</dbReference>
<dbReference type="OrthoDB" id="1422031at2"/>
<feature type="signal peptide" evidence="1">
    <location>
        <begin position="1"/>
        <end position="20"/>
    </location>
</feature>